<gene>
    <name evidence="2" type="ORF">KQ929_04545</name>
</gene>
<evidence type="ECO:0000313" key="2">
    <source>
        <dbReference type="EMBL" id="QWW80521.1"/>
    </source>
</evidence>
<accession>A0ABX8K0R2</accession>
<reference evidence="2 3" key="1">
    <citation type="submission" date="2021-06" db="EMBL/GenBank/DDBJ databases">
        <title>Leclercia pneumoniae sp. nov.</title>
        <authorList>
            <person name="Hoenemann M."/>
            <person name="Viehweger A."/>
            <person name="Dietze N."/>
        </authorList>
    </citation>
    <scope>NUCLEOTIDE SEQUENCE [LARGE SCALE GENOMIC DNA]</scope>
    <source>
        <strain evidence="3">49125</strain>
    </source>
</reference>
<dbReference type="EMBL" id="CP076838">
    <property type="protein sequence ID" value="QWW80521.1"/>
    <property type="molecule type" value="Genomic_DNA"/>
</dbReference>
<keyword evidence="1" id="KW-0472">Membrane</keyword>
<proteinExistence type="predicted"/>
<dbReference type="RefSeq" id="WP_207292260.1">
    <property type="nucleotide sequence ID" value="NZ_CP071383.1"/>
</dbReference>
<dbReference type="Proteomes" id="UP000683497">
    <property type="component" value="Chromosome"/>
</dbReference>
<protein>
    <submittedName>
        <fullName evidence="2">Uncharacterized protein</fullName>
    </submittedName>
</protein>
<sequence length="170" mass="19574">MTKVKETSSPLPGVDEDRFALQFESLCHRFGLIFLLIIVVAALAGFFSNGYFSETIQKSPNNILQVHYERFGRLQTPVQVKISLQLQNSQRLTLRLGQDYMTHFETENIWPQPDEMRSDGTDIVLVYNEVTPQQPFTVWLYTTPDQPGKAVTTVSVNNEPGIRFWQFIYP</sequence>
<organism evidence="2 3">
    <name type="scientific">Leclercia pneumoniae</name>
    <dbReference type="NCBI Taxonomy" id="2815358"/>
    <lineage>
        <taxon>Bacteria</taxon>
        <taxon>Pseudomonadati</taxon>
        <taxon>Pseudomonadota</taxon>
        <taxon>Gammaproteobacteria</taxon>
        <taxon>Enterobacterales</taxon>
        <taxon>Enterobacteriaceae</taxon>
        <taxon>Leclercia</taxon>
    </lineage>
</organism>
<name>A0ABX8K0R2_9ENTR</name>
<feature type="transmembrane region" description="Helical" evidence="1">
    <location>
        <begin position="30"/>
        <end position="52"/>
    </location>
</feature>
<keyword evidence="1" id="KW-1133">Transmembrane helix</keyword>
<keyword evidence="1" id="KW-0812">Transmembrane</keyword>
<evidence type="ECO:0000313" key="3">
    <source>
        <dbReference type="Proteomes" id="UP000683497"/>
    </source>
</evidence>
<keyword evidence="3" id="KW-1185">Reference proteome</keyword>
<evidence type="ECO:0000256" key="1">
    <source>
        <dbReference type="SAM" id="Phobius"/>
    </source>
</evidence>